<dbReference type="GO" id="GO:0004356">
    <property type="term" value="F:glutamine synthetase activity"/>
    <property type="evidence" value="ECO:0007669"/>
    <property type="project" value="InterPro"/>
</dbReference>
<sequence length="75" mass="8699">RPAKLSGEERRALGIETQFPGNLEEALEALARDARMVELLGRDVVERYITVKKAEIELLDSIPEEARRDWVMERY</sequence>
<dbReference type="STRING" id="363999.A0A439CVV0"/>
<organism evidence="3 4">
    <name type="scientific">Xylaria grammica</name>
    <dbReference type="NCBI Taxonomy" id="363999"/>
    <lineage>
        <taxon>Eukaryota</taxon>
        <taxon>Fungi</taxon>
        <taxon>Dikarya</taxon>
        <taxon>Ascomycota</taxon>
        <taxon>Pezizomycotina</taxon>
        <taxon>Sordariomycetes</taxon>
        <taxon>Xylariomycetidae</taxon>
        <taxon>Xylariales</taxon>
        <taxon>Xylariaceae</taxon>
        <taxon>Xylaria</taxon>
    </lineage>
</organism>
<dbReference type="EMBL" id="RYZI01000347">
    <property type="protein sequence ID" value="RWA06323.1"/>
    <property type="molecule type" value="Genomic_DNA"/>
</dbReference>
<evidence type="ECO:0000256" key="1">
    <source>
        <dbReference type="RuleBase" id="RU000384"/>
    </source>
</evidence>
<dbReference type="InterPro" id="IPR014746">
    <property type="entry name" value="Gln_synth/guanido_kin_cat_dom"/>
</dbReference>
<gene>
    <name evidence="3" type="ORF">EKO27_g8782</name>
</gene>
<dbReference type="AlphaFoldDB" id="A0A439CVV0"/>
<comment type="caution">
    <text evidence="3">The sequence shown here is derived from an EMBL/GenBank/DDBJ whole genome shotgun (WGS) entry which is preliminary data.</text>
</comment>
<keyword evidence="4" id="KW-1185">Reference proteome</keyword>
<dbReference type="SUPFAM" id="SSF55931">
    <property type="entry name" value="Glutamine synthetase/guanido kinase"/>
    <property type="match status" value="1"/>
</dbReference>
<dbReference type="InterPro" id="IPR008146">
    <property type="entry name" value="Gln_synth_cat_dom"/>
</dbReference>
<dbReference type="Proteomes" id="UP000286045">
    <property type="component" value="Unassembled WGS sequence"/>
</dbReference>
<name>A0A439CVV0_9PEZI</name>
<protein>
    <recommendedName>
        <fullName evidence="2">GS catalytic domain-containing protein</fullName>
    </recommendedName>
</protein>
<feature type="domain" description="GS catalytic" evidence="2">
    <location>
        <begin position="6"/>
        <end position="69"/>
    </location>
</feature>
<evidence type="ECO:0000259" key="2">
    <source>
        <dbReference type="Pfam" id="PF00120"/>
    </source>
</evidence>
<evidence type="ECO:0000313" key="3">
    <source>
        <dbReference type="EMBL" id="RWA06323.1"/>
    </source>
</evidence>
<proteinExistence type="inferred from homology"/>
<dbReference type="Pfam" id="PF00120">
    <property type="entry name" value="Gln-synt_C"/>
    <property type="match status" value="1"/>
</dbReference>
<feature type="non-terminal residue" evidence="3">
    <location>
        <position position="1"/>
    </location>
</feature>
<evidence type="ECO:0000313" key="4">
    <source>
        <dbReference type="Proteomes" id="UP000286045"/>
    </source>
</evidence>
<dbReference type="Gene3D" id="3.30.590.10">
    <property type="entry name" value="Glutamine synthetase/guanido kinase, catalytic domain"/>
    <property type="match status" value="1"/>
</dbReference>
<accession>A0A439CVV0</accession>
<comment type="similarity">
    <text evidence="1">Belongs to the glutamine synthetase family.</text>
</comment>
<reference evidence="3 4" key="1">
    <citation type="submission" date="2018-12" db="EMBL/GenBank/DDBJ databases">
        <title>Draft genome sequence of Xylaria grammica IHI A82.</title>
        <authorList>
            <person name="Buettner E."/>
            <person name="Kellner H."/>
        </authorList>
    </citation>
    <scope>NUCLEOTIDE SEQUENCE [LARGE SCALE GENOMIC DNA]</scope>
    <source>
        <strain evidence="3 4">IHI A82</strain>
    </source>
</reference>